<comment type="caution">
    <text evidence="9">The sequence shown here is derived from an EMBL/GenBank/DDBJ whole genome shotgun (WGS) entry which is preliminary data.</text>
</comment>
<keyword evidence="4 7" id="KW-1133">Transmembrane helix</keyword>
<feature type="transmembrane region" description="Helical" evidence="7">
    <location>
        <begin position="231"/>
        <end position="249"/>
    </location>
</feature>
<name>A0A8J2U6V4_9BACT</name>
<feature type="transmembrane region" description="Helical" evidence="7">
    <location>
        <begin position="418"/>
        <end position="440"/>
    </location>
</feature>
<evidence type="ECO:0000313" key="9">
    <source>
        <dbReference type="EMBL" id="GGA82668.1"/>
    </source>
</evidence>
<dbReference type="Gene3D" id="1.20.1740.10">
    <property type="entry name" value="Amino acid/polyamine transporter I"/>
    <property type="match status" value="1"/>
</dbReference>
<keyword evidence="5 7" id="KW-0472">Membrane</keyword>
<dbReference type="PANTHER" id="PTHR43243:SF4">
    <property type="entry name" value="CATIONIC AMINO ACID TRANSPORTER 4"/>
    <property type="match status" value="1"/>
</dbReference>
<feature type="transmembrane region" description="Helical" evidence="7">
    <location>
        <begin position="40"/>
        <end position="62"/>
    </location>
</feature>
<dbReference type="PIRSF" id="PIRSF006060">
    <property type="entry name" value="AA_transporter"/>
    <property type="match status" value="1"/>
</dbReference>
<evidence type="ECO:0000256" key="1">
    <source>
        <dbReference type="ARBA" id="ARBA00004141"/>
    </source>
</evidence>
<feature type="transmembrane region" description="Helical" evidence="7">
    <location>
        <begin position="392"/>
        <end position="412"/>
    </location>
</feature>
<evidence type="ECO:0000259" key="8">
    <source>
        <dbReference type="Pfam" id="PF13906"/>
    </source>
</evidence>
<dbReference type="Proteomes" id="UP000607559">
    <property type="component" value="Unassembled WGS sequence"/>
</dbReference>
<dbReference type="GO" id="GO:0015171">
    <property type="term" value="F:amino acid transmembrane transporter activity"/>
    <property type="evidence" value="ECO:0007669"/>
    <property type="project" value="TreeGrafter"/>
</dbReference>
<keyword evidence="3 7" id="KW-0812">Transmembrane</keyword>
<evidence type="ECO:0000256" key="2">
    <source>
        <dbReference type="ARBA" id="ARBA00022448"/>
    </source>
</evidence>
<reference evidence="9" key="1">
    <citation type="journal article" date="2014" name="Int. J. Syst. Evol. Microbiol.">
        <title>Complete genome sequence of Corynebacterium casei LMG S-19264T (=DSM 44701T), isolated from a smear-ripened cheese.</title>
        <authorList>
            <consortium name="US DOE Joint Genome Institute (JGI-PGF)"/>
            <person name="Walter F."/>
            <person name="Albersmeier A."/>
            <person name="Kalinowski J."/>
            <person name="Ruckert C."/>
        </authorList>
    </citation>
    <scope>NUCLEOTIDE SEQUENCE</scope>
    <source>
        <strain evidence="9">CGMCC 1.15448</strain>
    </source>
</reference>
<sequence length="585" mass="64103">MSNSLFRKKSLESIVKDSADGLSDGHGSSGLTKVLNVRDLTFMGIAAVVGAGIFSTIGAAAYDGGPGISLLFILTAVTCGFSALCYAEFASRVPIAGSAYTYAYVAFGEVVAWIIGWALILEYAIGNIVVAIAWSGYFNNLLLGFHIHLPGWMLIDPGTAKTAFLSAQHTLAQGGVLGESARAAIQTWNSAPVIGGRHIFMNIPAFIIVCIIAWITYIGIRESKKTTNFMVIFKIAVVILVIILGFFFVQPANWSPFLPNGFAGVLKGVSAVFYAYIGFDAISTTAEECTDAQRDLPKGMLYSLVICTILYILIALVLTGMVSYKELMVTDPLAFVFNRVNQKWIGYFISASAVVATTSVLLVFQLGQPRIWMSMSRDGLLPKAFGMIHRKYHTPWFSTIITGIIVAVPTLFMDSGLMTQLTSIGTLFAFVLVSWGVLVLPRSNRARGFKLPYVNGRYIVPVCYAAFIFLFRERLGTAFQQLSKAGLEEVLFLVYTVLATGFTVATVIRKYSVIPVLGVLFCAYLLIEIPAIAWEWFFVWMGIGLILYFFYGYRKSRLTAKQVRRDGAAEEGVGQKEKQNGPQVR</sequence>
<feature type="transmembrane region" description="Helical" evidence="7">
    <location>
        <begin position="452"/>
        <end position="470"/>
    </location>
</feature>
<gene>
    <name evidence="9" type="ORF">GCM10011511_02080</name>
</gene>
<dbReference type="GO" id="GO:0016020">
    <property type="term" value="C:membrane"/>
    <property type="evidence" value="ECO:0007669"/>
    <property type="project" value="UniProtKB-SubCell"/>
</dbReference>
<feature type="transmembrane region" description="Helical" evidence="7">
    <location>
        <begin position="300"/>
        <end position="324"/>
    </location>
</feature>
<evidence type="ECO:0000256" key="5">
    <source>
        <dbReference type="ARBA" id="ARBA00023136"/>
    </source>
</evidence>
<dbReference type="AlphaFoldDB" id="A0A8J2U6V4"/>
<feature type="transmembrane region" description="Helical" evidence="7">
    <location>
        <begin position="110"/>
        <end position="134"/>
    </location>
</feature>
<evidence type="ECO:0000256" key="6">
    <source>
        <dbReference type="SAM" id="MobiDB-lite"/>
    </source>
</evidence>
<evidence type="ECO:0000256" key="7">
    <source>
        <dbReference type="SAM" id="Phobius"/>
    </source>
</evidence>
<feature type="transmembrane region" description="Helical" evidence="7">
    <location>
        <begin position="537"/>
        <end position="554"/>
    </location>
</feature>
<evidence type="ECO:0000313" key="10">
    <source>
        <dbReference type="Proteomes" id="UP000607559"/>
    </source>
</evidence>
<protein>
    <recommendedName>
        <fullName evidence="8">Cationic amino acid transporter C-terminal domain-containing protein</fullName>
    </recommendedName>
</protein>
<feature type="transmembrane region" description="Helical" evidence="7">
    <location>
        <begin position="68"/>
        <end position="89"/>
    </location>
</feature>
<comment type="subcellular location">
    <subcellularLocation>
        <location evidence="1">Membrane</location>
        <topology evidence="1">Multi-pass membrane protein</topology>
    </subcellularLocation>
</comment>
<feature type="domain" description="Cationic amino acid transporter C-terminal" evidence="8">
    <location>
        <begin position="513"/>
        <end position="556"/>
    </location>
</feature>
<feature type="transmembrane region" description="Helical" evidence="7">
    <location>
        <begin position="344"/>
        <end position="367"/>
    </location>
</feature>
<reference evidence="9" key="2">
    <citation type="submission" date="2020-09" db="EMBL/GenBank/DDBJ databases">
        <authorList>
            <person name="Sun Q."/>
            <person name="Zhou Y."/>
        </authorList>
    </citation>
    <scope>NUCLEOTIDE SEQUENCE</scope>
    <source>
        <strain evidence="9">CGMCC 1.15448</strain>
    </source>
</reference>
<evidence type="ECO:0000256" key="4">
    <source>
        <dbReference type="ARBA" id="ARBA00022989"/>
    </source>
</evidence>
<dbReference type="InterPro" id="IPR002293">
    <property type="entry name" value="AA/rel_permease1"/>
</dbReference>
<feature type="compositionally biased region" description="Basic and acidic residues" evidence="6">
    <location>
        <begin position="566"/>
        <end position="579"/>
    </location>
</feature>
<feature type="transmembrane region" description="Helical" evidence="7">
    <location>
        <begin position="261"/>
        <end position="279"/>
    </location>
</feature>
<organism evidence="9 10">
    <name type="scientific">Puia dinghuensis</name>
    <dbReference type="NCBI Taxonomy" id="1792502"/>
    <lineage>
        <taxon>Bacteria</taxon>
        <taxon>Pseudomonadati</taxon>
        <taxon>Bacteroidota</taxon>
        <taxon>Chitinophagia</taxon>
        <taxon>Chitinophagales</taxon>
        <taxon>Chitinophagaceae</taxon>
        <taxon>Puia</taxon>
    </lineage>
</organism>
<dbReference type="EMBL" id="BMJC01000001">
    <property type="protein sequence ID" value="GGA82668.1"/>
    <property type="molecule type" value="Genomic_DNA"/>
</dbReference>
<dbReference type="Pfam" id="PF13520">
    <property type="entry name" value="AA_permease_2"/>
    <property type="match status" value="1"/>
</dbReference>
<dbReference type="Pfam" id="PF13906">
    <property type="entry name" value="AA_permease_C"/>
    <property type="match status" value="1"/>
</dbReference>
<keyword evidence="2" id="KW-0813">Transport</keyword>
<feature type="transmembrane region" description="Helical" evidence="7">
    <location>
        <begin position="490"/>
        <end position="508"/>
    </location>
</feature>
<feature type="region of interest" description="Disordered" evidence="6">
    <location>
        <begin position="566"/>
        <end position="585"/>
    </location>
</feature>
<dbReference type="InterPro" id="IPR029485">
    <property type="entry name" value="CAT_C"/>
</dbReference>
<accession>A0A8J2U6V4</accession>
<feature type="transmembrane region" description="Helical" evidence="7">
    <location>
        <begin position="513"/>
        <end position="531"/>
    </location>
</feature>
<proteinExistence type="predicted"/>
<dbReference type="RefSeq" id="WP_188927635.1">
    <property type="nucleotide sequence ID" value="NZ_BMJC01000001.1"/>
</dbReference>
<keyword evidence="10" id="KW-1185">Reference proteome</keyword>
<evidence type="ECO:0000256" key="3">
    <source>
        <dbReference type="ARBA" id="ARBA00022692"/>
    </source>
</evidence>
<feature type="transmembrane region" description="Helical" evidence="7">
    <location>
        <begin position="199"/>
        <end position="219"/>
    </location>
</feature>
<dbReference type="PANTHER" id="PTHR43243">
    <property type="entry name" value="INNER MEMBRANE TRANSPORTER YGJI-RELATED"/>
    <property type="match status" value="1"/>
</dbReference>